<protein>
    <submittedName>
        <fullName evidence="1">Uncharacterized protein</fullName>
    </submittedName>
</protein>
<organism evidence="1 2">
    <name type="scientific">Linum trigynum</name>
    <dbReference type="NCBI Taxonomy" id="586398"/>
    <lineage>
        <taxon>Eukaryota</taxon>
        <taxon>Viridiplantae</taxon>
        <taxon>Streptophyta</taxon>
        <taxon>Embryophyta</taxon>
        <taxon>Tracheophyta</taxon>
        <taxon>Spermatophyta</taxon>
        <taxon>Magnoliopsida</taxon>
        <taxon>eudicotyledons</taxon>
        <taxon>Gunneridae</taxon>
        <taxon>Pentapetalae</taxon>
        <taxon>rosids</taxon>
        <taxon>fabids</taxon>
        <taxon>Malpighiales</taxon>
        <taxon>Linaceae</taxon>
        <taxon>Linum</taxon>
    </lineage>
</organism>
<dbReference type="Proteomes" id="UP001497516">
    <property type="component" value="Chromosome 7"/>
</dbReference>
<dbReference type="PANTHER" id="PTHR34047">
    <property type="entry name" value="NUCLEAR INTRON MATURASE 1, MITOCHONDRIAL-RELATED"/>
    <property type="match status" value="1"/>
</dbReference>
<keyword evidence="2" id="KW-1185">Reference proteome</keyword>
<name>A0AAV2G365_9ROSI</name>
<dbReference type="AlphaFoldDB" id="A0AAV2G365"/>
<gene>
    <name evidence="1" type="ORF">LTRI10_LOCUS44425</name>
</gene>
<dbReference type="InterPro" id="IPR051083">
    <property type="entry name" value="GrpII_Intron_Splice-Mob/Def"/>
</dbReference>
<evidence type="ECO:0000313" key="1">
    <source>
        <dbReference type="EMBL" id="CAL1404587.1"/>
    </source>
</evidence>
<accession>A0AAV2G365</accession>
<reference evidence="1 2" key="1">
    <citation type="submission" date="2024-04" db="EMBL/GenBank/DDBJ databases">
        <authorList>
            <person name="Fracassetti M."/>
        </authorList>
    </citation>
    <scope>NUCLEOTIDE SEQUENCE [LARGE SCALE GENOMIC DNA]</scope>
</reference>
<dbReference type="PANTHER" id="PTHR34047:SF2">
    <property type="entry name" value="NUCLEAR INTRON MATURASE 1, MITOCHONDRIAL"/>
    <property type="match status" value="1"/>
</dbReference>
<sequence>MSLIPFCDYTPFPRNWIPDHEQILREYINLEDPEFFCDLHLSIKRQKGLILPQDQISEVVWDYKTLGIWRHQSTGEKEERDTAVQESEGKT</sequence>
<proteinExistence type="predicted"/>
<evidence type="ECO:0000313" key="2">
    <source>
        <dbReference type="Proteomes" id="UP001497516"/>
    </source>
</evidence>
<dbReference type="EMBL" id="OZ034820">
    <property type="protein sequence ID" value="CAL1404587.1"/>
    <property type="molecule type" value="Genomic_DNA"/>
</dbReference>